<dbReference type="Gene3D" id="3.30.420.10">
    <property type="entry name" value="Ribonuclease H-like superfamily/Ribonuclease H"/>
    <property type="match status" value="2"/>
</dbReference>
<dbReference type="InterPro" id="IPR036397">
    <property type="entry name" value="RNaseH_sf"/>
</dbReference>
<evidence type="ECO:0000256" key="2">
    <source>
        <dbReference type="SAM" id="MobiDB-lite"/>
    </source>
</evidence>
<dbReference type="PROSITE" id="PS50994">
    <property type="entry name" value="INTEGRASE"/>
    <property type="match status" value="1"/>
</dbReference>
<dbReference type="CDD" id="cd01647">
    <property type="entry name" value="RT_LTR"/>
    <property type="match status" value="1"/>
</dbReference>
<evidence type="ECO:0000256" key="1">
    <source>
        <dbReference type="ARBA" id="ARBA00023268"/>
    </source>
</evidence>
<feature type="domain" description="Integrase catalytic" evidence="3">
    <location>
        <begin position="575"/>
        <end position="668"/>
    </location>
</feature>
<dbReference type="Gene3D" id="3.30.70.270">
    <property type="match status" value="2"/>
</dbReference>
<dbReference type="InterPro" id="IPR043502">
    <property type="entry name" value="DNA/RNA_pol_sf"/>
</dbReference>
<accession>A5AZC0</accession>
<dbReference type="InterPro" id="IPR012337">
    <property type="entry name" value="RNaseH-like_sf"/>
</dbReference>
<dbReference type="SUPFAM" id="SSF56672">
    <property type="entry name" value="DNA/RNA polymerases"/>
    <property type="match status" value="1"/>
</dbReference>
<keyword evidence="1" id="KW-0511">Multifunctional enzyme</keyword>
<dbReference type="GO" id="GO:0004523">
    <property type="term" value="F:RNA-DNA hybrid ribonuclease activity"/>
    <property type="evidence" value="ECO:0007669"/>
    <property type="project" value="InterPro"/>
</dbReference>
<dbReference type="InterPro" id="IPR041577">
    <property type="entry name" value="RT_RNaseH_2"/>
</dbReference>
<dbReference type="Gene3D" id="3.10.10.10">
    <property type="entry name" value="HIV Type 1 Reverse Transcriptase, subunit A, domain 1"/>
    <property type="match status" value="1"/>
</dbReference>
<reference evidence="4" key="1">
    <citation type="journal article" date="2007" name="PLoS ONE">
        <title>The first genome sequence of an elite grapevine cultivar (Pinot noir Vitis vinifera L.): coping with a highly heterozygous genome.</title>
        <authorList>
            <person name="Velasco R."/>
            <person name="Zharkikh A."/>
            <person name="Troggio M."/>
            <person name="Cartwright D.A."/>
            <person name="Cestaro A."/>
            <person name="Pruss D."/>
            <person name="Pindo M."/>
            <person name="FitzGerald L.M."/>
            <person name="Vezzulli S."/>
            <person name="Reid J."/>
            <person name="Malacarne G."/>
            <person name="Iliev D."/>
            <person name="Coppola G."/>
            <person name="Wardell B."/>
            <person name="Micheletti D."/>
            <person name="Macalma T."/>
            <person name="Facci M."/>
            <person name="Mitchell J.T."/>
            <person name="Perazzolli M."/>
            <person name="Eldredge G."/>
            <person name="Gatto P."/>
            <person name="Oyzerski R."/>
            <person name="Moretto M."/>
            <person name="Gutin N."/>
            <person name="Stefanini M."/>
            <person name="Chen Y."/>
            <person name="Segala C."/>
            <person name="Davenport C."/>
            <person name="Dematte L."/>
            <person name="Mraz A."/>
            <person name="Battilana J."/>
            <person name="Stormo K."/>
            <person name="Costa F."/>
            <person name="Tao Q."/>
            <person name="Si-Ammour A."/>
            <person name="Harkins T."/>
            <person name="Lackey A."/>
            <person name="Perbost C."/>
            <person name="Taillon B."/>
            <person name="Stella A."/>
            <person name="Solovyev V."/>
            <person name="Fawcett J.A."/>
            <person name="Sterck L."/>
            <person name="Vandepoele K."/>
            <person name="Grando S.M."/>
            <person name="Toppo S."/>
            <person name="Moser C."/>
            <person name="Lanchbury J."/>
            <person name="Bogden R."/>
            <person name="Skolnick M."/>
            <person name="Sgaramella V."/>
            <person name="Bhatnagar S.K."/>
            <person name="Fontana P."/>
            <person name="Gutin A."/>
            <person name="Van de Peer Y."/>
            <person name="Salamini F."/>
            <person name="Viola R."/>
        </authorList>
    </citation>
    <scope>NUCLEOTIDE SEQUENCE</scope>
</reference>
<dbReference type="InterPro" id="IPR043128">
    <property type="entry name" value="Rev_trsase/Diguanyl_cyclase"/>
</dbReference>
<evidence type="ECO:0000313" key="4">
    <source>
        <dbReference type="EMBL" id="CAN76231.1"/>
    </source>
</evidence>
<proteinExistence type="predicted"/>
<evidence type="ECO:0000259" key="3">
    <source>
        <dbReference type="PROSITE" id="PS50994"/>
    </source>
</evidence>
<dbReference type="GO" id="GO:0015074">
    <property type="term" value="P:DNA integration"/>
    <property type="evidence" value="ECO:0007669"/>
    <property type="project" value="InterPro"/>
</dbReference>
<dbReference type="InterPro" id="IPR050951">
    <property type="entry name" value="Retrovirus_Pol_polyprotein"/>
</dbReference>
<dbReference type="EMBL" id="AM441163">
    <property type="protein sequence ID" value="CAN76231.1"/>
    <property type="molecule type" value="Genomic_DNA"/>
</dbReference>
<dbReference type="InterPro" id="IPR002156">
    <property type="entry name" value="RNaseH_domain"/>
</dbReference>
<dbReference type="CDD" id="cd09279">
    <property type="entry name" value="RNase_HI_like"/>
    <property type="match status" value="1"/>
</dbReference>
<protein>
    <recommendedName>
        <fullName evidence="3">Integrase catalytic domain-containing protein</fullName>
    </recommendedName>
</protein>
<dbReference type="Pfam" id="PF17919">
    <property type="entry name" value="RT_RNaseH_2"/>
    <property type="match status" value="1"/>
</dbReference>
<dbReference type="AlphaFoldDB" id="A5AZC0"/>
<dbReference type="PANTHER" id="PTHR37984">
    <property type="entry name" value="PROTEIN CBG26694"/>
    <property type="match status" value="1"/>
</dbReference>
<organism evidence="4">
    <name type="scientific">Vitis vinifera</name>
    <name type="common">Grape</name>
    <dbReference type="NCBI Taxonomy" id="29760"/>
    <lineage>
        <taxon>Eukaryota</taxon>
        <taxon>Viridiplantae</taxon>
        <taxon>Streptophyta</taxon>
        <taxon>Embryophyta</taxon>
        <taxon>Tracheophyta</taxon>
        <taxon>Spermatophyta</taxon>
        <taxon>Magnoliopsida</taxon>
        <taxon>eudicotyledons</taxon>
        <taxon>Gunneridae</taxon>
        <taxon>Pentapetalae</taxon>
        <taxon>rosids</taxon>
        <taxon>Vitales</taxon>
        <taxon>Vitaceae</taxon>
        <taxon>Viteae</taxon>
        <taxon>Vitis</taxon>
    </lineage>
</organism>
<dbReference type="GO" id="GO:0003676">
    <property type="term" value="F:nucleic acid binding"/>
    <property type="evidence" value="ECO:0007669"/>
    <property type="project" value="InterPro"/>
</dbReference>
<dbReference type="Pfam" id="PF00078">
    <property type="entry name" value="RVT_1"/>
    <property type="match status" value="1"/>
</dbReference>
<sequence length="721" mass="82388">MTGIHHSVVSHQLNILPSSRPVRQKVRRFHPDRQKIIRDELANVVVVPKKEGKWQVCVDYTNLNNACPKDSFPLPRIDQIVDFTARQGMLSFLVAFFGYHQIPMAPANEEKTAFITPYGLYCYKVMSFGLKNVGATYQRLMTKIFRPLVGRTVERRSCAPLARIFPPTKKVRHEVESIQMCIWRKCREILGVMVTQRGIEVSPYQIKPVMEAPPRNKKDFQRLTGKLVTLGCFIAQFIDKLRPFFLVLRKVGTTGWTDNCQSAFEKIKHYLTQPPILSSPQPGEKLYMYLAVLDWAISVVLFRYPTYKEQKHVYYVSRALADAETRYSKIDQIVLALRKSSEYGIKYQPRLSMKGQVMVDFMKEWWTLRVDGASRSSGSGVGLLLQSSTGEQLEQAIRLGFLASNNKVEYEAIMSGLNLALTLSISKLRIYNDSQLVVRHVQEEYGAKDECMTQYLTKVRDILQRLDEWTIEKIPWADNVRVETLVGIVASLPIKEAILLPIYVQTNPSITEASTCNTIEESQEKGQEWMKVIAEYLRIGSLPNEPKQVHKIRQSLLRAIFSTSSALTRVLLAHYEERRDDLCQEGMDIVGPLPIATTQKKFLLVATDYFSKWVEIEAYASIKDKDVTKFVWKNIICWFGIPQAIIADNGSQFNIIAFRNFCSELKIQNLHFPESSRSERLSSGKFLKTPSKEEPGSSKQIRKTLISSLKQVNAGLITSKS</sequence>
<feature type="region of interest" description="Disordered" evidence="2">
    <location>
        <begin position="680"/>
        <end position="700"/>
    </location>
</feature>
<dbReference type="InterPro" id="IPR001584">
    <property type="entry name" value="Integrase_cat-core"/>
</dbReference>
<name>A5AZC0_VITVI</name>
<dbReference type="Pfam" id="PF00665">
    <property type="entry name" value="rve"/>
    <property type="match status" value="1"/>
</dbReference>
<gene>
    <name evidence="4" type="ORF">VITISV_040856</name>
</gene>
<dbReference type="SUPFAM" id="SSF53098">
    <property type="entry name" value="Ribonuclease H-like"/>
    <property type="match status" value="2"/>
</dbReference>
<dbReference type="PANTHER" id="PTHR37984:SF5">
    <property type="entry name" value="PROTEIN NYNRIN-LIKE"/>
    <property type="match status" value="1"/>
</dbReference>
<dbReference type="Pfam" id="PF13456">
    <property type="entry name" value="RVT_3"/>
    <property type="match status" value="1"/>
</dbReference>
<dbReference type="InterPro" id="IPR000477">
    <property type="entry name" value="RT_dom"/>
</dbReference>